<dbReference type="AlphaFoldDB" id="A0A6V7Q7K4"/>
<accession>A0A6V7Q7K4</accession>
<evidence type="ECO:0000256" key="1">
    <source>
        <dbReference type="SAM" id="MobiDB-lite"/>
    </source>
</evidence>
<sequence length="180" mass="18821">MDPADVVVTEGKYDDEPAAAAEEKTDGAAKQTEELTVGEEKTDGAVKETEQQTVELVGPEKEEEEEEEEQTVVVEKLEPAAAAAAAVVPPVDQPLPASQEAVEAAEAAAEASEASLGIDALAHEAQVRAVRGGEEAAQVITEETGESAQVITVELARHRASWWNCCGLLDAITGSKGSTR</sequence>
<protein>
    <submittedName>
        <fullName evidence="2">Uncharacterized protein</fullName>
    </submittedName>
</protein>
<feature type="region of interest" description="Disordered" evidence="1">
    <location>
        <begin position="1"/>
        <end position="69"/>
    </location>
</feature>
<reference evidence="2" key="1">
    <citation type="submission" date="2020-07" db="EMBL/GenBank/DDBJ databases">
        <authorList>
            <person name="Lin J."/>
        </authorList>
    </citation>
    <scope>NUCLEOTIDE SEQUENCE</scope>
</reference>
<name>A0A6V7Q7K4_ANACO</name>
<feature type="compositionally biased region" description="Basic and acidic residues" evidence="1">
    <location>
        <begin position="11"/>
        <end position="50"/>
    </location>
</feature>
<proteinExistence type="predicted"/>
<dbReference type="EMBL" id="LR862133">
    <property type="protein sequence ID" value="CAD1839184.1"/>
    <property type="molecule type" value="Genomic_DNA"/>
</dbReference>
<gene>
    <name evidence="2" type="ORF">CB5_LOCUS22395</name>
</gene>
<organism evidence="2">
    <name type="scientific">Ananas comosus var. bracteatus</name>
    <name type="common">red pineapple</name>
    <dbReference type="NCBI Taxonomy" id="296719"/>
    <lineage>
        <taxon>Eukaryota</taxon>
        <taxon>Viridiplantae</taxon>
        <taxon>Streptophyta</taxon>
        <taxon>Embryophyta</taxon>
        <taxon>Tracheophyta</taxon>
        <taxon>Spermatophyta</taxon>
        <taxon>Magnoliopsida</taxon>
        <taxon>Liliopsida</taxon>
        <taxon>Poales</taxon>
        <taxon>Bromeliaceae</taxon>
        <taxon>Bromelioideae</taxon>
        <taxon>Ananas</taxon>
    </lineage>
</organism>
<evidence type="ECO:0000313" key="2">
    <source>
        <dbReference type="EMBL" id="CAD1839184.1"/>
    </source>
</evidence>